<evidence type="ECO:0000313" key="1">
    <source>
        <dbReference type="EMBL" id="NFV79997.1"/>
    </source>
</evidence>
<dbReference type="EMBL" id="JAAIYP010000034">
    <property type="protein sequence ID" value="NFV79997.1"/>
    <property type="molecule type" value="Genomic_DNA"/>
</dbReference>
<dbReference type="Proteomes" id="UP000480684">
    <property type="component" value="Unassembled WGS sequence"/>
</dbReference>
<reference evidence="1 2" key="1">
    <citation type="submission" date="2020-02" db="EMBL/GenBank/DDBJ databases">
        <authorList>
            <person name="Dziuba M."/>
            <person name="Kuznetsov B."/>
            <person name="Mardanov A."/>
            <person name="Ravin N."/>
            <person name="Grouzdev D."/>
        </authorList>
    </citation>
    <scope>NUCLEOTIDE SEQUENCE [LARGE SCALE GENOMIC DNA]</scope>
    <source>
        <strain evidence="1 2">SpK</strain>
    </source>
</reference>
<gene>
    <name evidence="1" type="ORF">G4223_07730</name>
</gene>
<organism evidence="1 2">
    <name type="scientific">Magnetospirillum aberrantis SpK</name>
    <dbReference type="NCBI Taxonomy" id="908842"/>
    <lineage>
        <taxon>Bacteria</taxon>
        <taxon>Pseudomonadati</taxon>
        <taxon>Pseudomonadota</taxon>
        <taxon>Alphaproteobacteria</taxon>
        <taxon>Rhodospirillales</taxon>
        <taxon>Rhodospirillaceae</taxon>
        <taxon>Magnetospirillum</taxon>
    </lineage>
</organism>
<name>A0A7C9QTL7_9PROT</name>
<comment type="caution">
    <text evidence="1">The sequence shown here is derived from an EMBL/GenBank/DDBJ whole genome shotgun (WGS) entry which is preliminary data.</text>
</comment>
<protein>
    <submittedName>
        <fullName evidence="1">Uncharacterized protein</fullName>
    </submittedName>
</protein>
<sequence length="78" mass="8681">MGITYARVDGPPVNWRGCRVFDCDTGAEVKDVLEVNAAEGWLIRYVRDAGGQFVMTPDGQDILSERIEGRFRIVPPPT</sequence>
<proteinExistence type="predicted"/>
<accession>A0A7C9QTL7</accession>
<keyword evidence="2" id="KW-1185">Reference proteome</keyword>
<dbReference type="AlphaFoldDB" id="A0A7C9QTL7"/>
<dbReference type="RefSeq" id="WP_163677344.1">
    <property type="nucleotide sequence ID" value="NZ_JAAIYP010000034.1"/>
</dbReference>
<evidence type="ECO:0000313" key="2">
    <source>
        <dbReference type="Proteomes" id="UP000480684"/>
    </source>
</evidence>